<organism evidence="10">
    <name type="scientific">viral metagenome</name>
    <dbReference type="NCBI Taxonomy" id="1070528"/>
    <lineage>
        <taxon>unclassified sequences</taxon>
        <taxon>metagenomes</taxon>
        <taxon>organismal metagenomes</taxon>
    </lineage>
</organism>
<dbReference type="GO" id="GO:0140664">
    <property type="term" value="F:ATP-dependent DNA damage sensor activity"/>
    <property type="evidence" value="ECO:0007669"/>
    <property type="project" value="InterPro"/>
</dbReference>
<dbReference type="Pfam" id="PF01844">
    <property type="entry name" value="HNH"/>
    <property type="match status" value="1"/>
</dbReference>
<evidence type="ECO:0000259" key="7">
    <source>
        <dbReference type="SMART" id="SM00507"/>
    </source>
</evidence>
<dbReference type="GO" id="GO:0005634">
    <property type="term" value="C:nucleus"/>
    <property type="evidence" value="ECO:0007669"/>
    <property type="project" value="TreeGrafter"/>
</dbReference>
<dbReference type="PANTHER" id="PTHR11361:SF34">
    <property type="entry name" value="DNA MISMATCH REPAIR PROTEIN MSH1, MITOCHONDRIAL"/>
    <property type="match status" value="1"/>
</dbReference>
<dbReference type="GO" id="GO:0043504">
    <property type="term" value="P:mitochondrial DNA repair"/>
    <property type="evidence" value="ECO:0007669"/>
    <property type="project" value="TreeGrafter"/>
</dbReference>
<dbReference type="InterPro" id="IPR007695">
    <property type="entry name" value="DNA_mismatch_repair_MutS-lik_N"/>
</dbReference>
<dbReference type="Gene3D" id="3.40.1170.10">
    <property type="entry name" value="DNA repair protein MutS, domain I"/>
    <property type="match status" value="1"/>
</dbReference>
<dbReference type="AlphaFoldDB" id="A0A6C0BHY9"/>
<dbReference type="Gene3D" id="3.40.50.300">
    <property type="entry name" value="P-loop containing nucleotide triphosphate hydrolases"/>
    <property type="match status" value="1"/>
</dbReference>
<protein>
    <recommendedName>
        <fullName evidence="11">DNA mismatch repair proteins mutS family domain-containing protein</fullName>
    </recommendedName>
</protein>
<accession>A0A6C0BHY9</accession>
<dbReference type="EMBL" id="MN739166">
    <property type="protein sequence ID" value="QHS91967.1"/>
    <property type="molecule type" value="Genomic_DNA"/>
</dbReference>
<dbReference type="SMART" id="SM00533">
    <property type="entry name" value="MUTSd"/>
    <property type="match status" value="1"/>
</dbReference>
<feature type="domain" description="HNH nuclease" evidence="7">
    <location>
        <begin position="855"/>
        <end position="915"/>
    </location>
</feature>
<dbReference type="SUPFAM" id="SSF55271">
    <property type="entry name" value="DNA repair protein MutS, domain I"/>
    <property type="match status" value="1"/>
</dbReference>
<dbReference type="SMART" id="SM00534">
    <property type="entry name" value="MUTSac"/>
    <property type="match status" value="1"/>
</dbReference>
<dbReference type="InterPro" id="IPR000432">
    <property type="entry name" value="DNA_mismatch_repair_MutS_C"/>
</dbReference>
<dbReference type="CDD" id="cd00085">
    <property type="entry name" value="HNHc"/>
    <property type="match status" value="1"/>
</dbReference>
<dbReference type="SUPFAM" id="SSF48334">
    <property type="entry name" value="DNA repair protein MutS, domain III"/>
    <property type="match status" value="1"/>
</dbReference>
<proteinExistence type="inferred from homology"/>
<dbReference type="InterPro" id="IPR027417">
    <property type="entry name" value="P-loop_NTPase"/>
</dbReference>
<keyword evidence="4" id="KW-0067">ATP-binding</keyword>
<evidence type="ECO:0000256" key="5">
    <source>
        <dbReference type="ARBA" id="ARBA00023125"/>
    </source>
</evidence>
<dbReference type="GO" id="GO:0005739">
    <property type="term" value="C:mitochondrion"/>
    <property type="evidence" value="ECO:0007669"/>
    <property type="project" value="TreeGrafter"/>
</dbReference>
<keyword evidence="5" id="KW-0238">DNA-binding</keyword>
<dbReference type="GO" id="GO:0008270">
    <property type="term" value="F:zinc ion binding"/>
    <property type="evidence" value="ECO:0007669"/>
    <property type="project" value="InterPro"/>
</dbReference>
<dbReference type="Pfam" id="PF01624">
    <property type="entry name" value="MutS_I"/>
    <property type="match status" value="1"/>
</dbReference>
<dbReference type="Pfam" id="PF05192">
    <property type="entry name" value="MutS_III"/>
    <property type="match status" value="1"/>
</dbReference>
<keyword evidence="3" id="KW-0227">DNA damage</keyword>
<name>A0A6C0BHY9_9ZZZZ</name>
<dbReference type="GO" id="GO:0006298">
    <property type="term" value="P:mismatch repair"/>
    <property type="evidence" value="ECO:0007669"/>
    <property type="project" value="InterPro"/>
</dbReference>
<feature type="domain" description="DNA mismatch repair protein MutS core" evidence="8">
    <location>
        <begin position="319"/>
        <end position="637"/>
    </location>
</feature>
<dbReference type="SMART" id="SM00507">
    <property type="entry name" value="HNHc"/>
    <property type="match status" value="1"/>
</dbReference>
<keyword evidence="2" id="KW-0547">Nucleotide-binding</keyword>
<dbReference type="InterPro" id="IPR016151">
    <property type="entry name" value="DNA_mismatch_repair_MutS_N"/>
</dbReference>
<dbReference type="PIRSF" id="PIRSF037677">
    <property type="entry name" value="DNA_mis_repair_Msh6"/>
    <property type="match status" value="1"/>
</dbReference>
<dbReference type="GO" id="GO:0004519">
    <property type="term" value="F:endonuclease activity"/>
    <property type="evidence" value="ECO:0007669"/>
    <property type="project" value="InterPro"/>
</dbReference>
<evidence type="ECO:0000256" key="2">
    <source>
        <dbReference type="ARBA" id="ARBA00022741"/>
    </source>
</evidence>
<feature type="domain" description="DNA mismatch repair proteins mutS family" evidence="9">
    <location>
        <begin position="654"/>
        <end position="841"/>
    </location>
</feature>
<comment type="similarity">
    <text evidence="1">Belongs to the DNA mismatch repair MutS family.</text>
</comment>
<dbReference type="InterPro" id="IPR003615">
    <property type="entry name" value="HNH_nuc"/>
</dbReference>
<evidence type="ECO:0000256" key="3">
    <source>
        <dbReference type="ARBA" id="ARBA00022763"/>
    </source>
</evidence>
<dbReference type="InterPro" id="IPR017261">
    <property type="entry name" value="DNA_mismatch_repair_MutS/MSH"/>
</dbReference>
<dbReference type="InterPro" id="IPR007696">
    <property type="entry name" value="DNA_mismatch_repair_MutS_core"/>
</dbReference>
<sequence>MTTMFDEYIRTYKHFSSIYGPKTAIFYQVGKFFEFYDVLDPITCEGQTTARKVIDFLGIKLLFKKANGPPHARDGLWSGIPVQSLHTFSLRLTRENWTCVVVEEEKDAKSKITRHMTRILSPGTHTEGADTESLYLMSIYFTESVWPSPAPPSFAATAIDLTTGQTLSYENTASGKRESWTTDDLLHFCQVHPPKECIVYWKGDAVSIPSEQVLRQRTGLHTALLHVRQAIDTPLQNPVVREDLLRRMFKPKSLLPIADSLFLRGKPLTEMSLVYLLRFIEDHLPSMTDRLNQHTLWVPDRSVFLGNNVLNQVNLLMSRPEESVLGLFLGTQTAMGRRAMRERLLYPITDVAELRHRLEQIKEMGALETTQLYAHMKNIHDLPRIHRKIQTYTISADDILLLEITYKKILLCNSVFADEGTLKMDPSLLTTFTAYIAEFHSYFDIEKAEKANDNLYFLRADKAPLTAKKEEELAALEGEIVKVLDTVCKWAGLPADALSTESTPTQYAIAGTKTIMKVIEKKLAGPGPYPGMSLTKKKSSTTLEFPHLDGLYTAILRKRDELRATFQKELAPLCETVSDNSREIWDAAETWISRIDVVLTLERVSRKHGFCAPVYEDAGAGSSVEVTGLRHPLIEMQSTRSEYVKHDVSLLPGKSGWLVYGMNASGKSSLMKALGISVLLAQCGTYVPATTFRLRPYNSIFTRILNQDNLWAGLSSFTVEMTELREILSRADNRSLVLGDELCSGTESVSATSLVAAGLDWLEGKGSSYIFATHLHGLLSIQQLPGLQIWHLRVRYDPATDKLIYDRTLHRGAGSSLYGLEVARALSLPFGFLEKAQQFRHQLIGDATEETAKASQYNPNLLRKSCEICASAIVSGLEVHHIRPQKDASATGHFSDGSHKNSLRNLIVVCQVCHDKHHNEEIEIGSVKDTSEGPEREVKVVGGIKRKVAKFSEEQMAQIMETLRSKPNGTAEYIRHSLSEAGIQITDAMVRKLRRG</sequence>
<dbReference type="InterPro" id="IPR002711">
    <property type="entry name" value="HNH"/>
</dbReference>
<evidence type="ECO:0000259" key="9">
    <source>
        <dbReference type="SMART" id="SM00534"/>
    </source>
</evidence>
<evidence type="ECO:0008006" key="11">
    <source>
        <dbReference type="Google" id="ProtNLM"/>
    </source>
</evidence>
<dbReference type="SUPFAM" id="SSF52540">
    <property type="entry name" value="P-loop containing nucleoside triphosphate hydrolases"/>
    <property type="match status" value="1"/>
</dbReference>
<reference evidence="10" key="1">
    <citation type="journal article" date="2020" name="Nature">
        <title>Giant virus diversity and host interactions through global metagenomics.</title>
        <authorList>
            <person name="Schulz F."/>
            <person name="Roux S."/>
            <person name="Paez-Espino D."/>
            <person name="Jungbluth S."/>
            <person name="Walsh D.A."/>
            <person name="Denef V.J."/>
            <person name="McMahon K.D."/>
            <person name="Konstantinidis K.T."/>
            <person name="Eloe-Fadrosh E.A."/>
            <person name="Kyrpides N.C."/>
            <person name="Woyke T."/>
        </authorList>
    </citation>
    <scope>NUCLEOTIDE SEQUENCE</scope>
    <source>
        <strain evidence="10">GVMAG-M-3300013285-6</strain>
    </source>
</reference>
<dbReference type="GO" id="GO:0030983">
    <property type="term" value="F:mismatched DNA binding"/>
    <property type="evidence" value="ECO:0007669"/>
    <property type="project" value="InterPro"/>
</dbReference>
<evidence type="ECO:0000256" key="4">
    <source>
        <dbReference type="ARBA" id="ARBA00022840"/>
    </source>
</evidence>
<evidence type="ECO:0000259" key="8">
    <source>
        <dbReference type="SMART" id="SM00533"/>
    </source>
</evidence>
<dbReference type="GO" id="GO:0005524">
    <property type="term" value="F:ATP binding"/>
    <property type="evidence" value="ECO:0007669"/>
    <property type="project" value="UniProtKB-KW"/>
</dbReference>
<dbReference type="Pfam" id="PF00488">
    <property type="entry name" value="MutS_V"/>
    <property type="match status" value="1"/>
</dbReference>
<keyword evidence="6" id="KW-0234">DNA repair</keyword>
<dbReference type="Gene3D" id="1.10.1420.10">
    <property type="match status" value="2"/>
</dbReference>
<evidence type="ECO:0000256" key="6">
    <source>
        <dbReference type="ARBA" id="ARBA00023204"/>
    </source>
</evidence>
<evidence type="ECO:0000313" key="10">
    <source>
        <dbReference type="EMBL" id="QHS91967.1"/>
    </source>
</evidence>
<dbReference type="InterPro" id="IPR036187">
    <property type="entry name" value="DNA_mismatch_repair_MutS_sf"/>
</dbReference>
<dbReference type="InterPro" id="IPR045076">
    <property type="entry name" value="MutS"/>
</dbReference>
<evidence type="ECO:0000256" key="1">
    <source>
        <dbReference type="ARBA" id="ARBA00006271"/>
    </source>
</evidence>
<dbReference type="Gene3D" id="1.10.30.50">
    <property type="match status" value="1"/>
</dbReference>
<dbReference type="PANTHER" id="PTHR11361">
    <property type="entry name" value="DNA MISMATCH REPAIR PROTEIN MUTS FAMILY MEMBER"/>
    <property type="match status" value="1"/>
</dbReference>